<organism evidence="1 2">
    <name type="scientific">Helicoverpa armigera</name>
    <name type="common">Cotton bollworm</name>
    <name type="synonym">Heliothis armigera</name>
    <dbReference type="NCBI Taxonomy" id="29058"/>
    <lineage>
        <taxon>Eukaryota</taxon>
        <taxon>Metazoa</taxon>
        <taxon>Ecdysozoa</taxon>
        <taxon>Arthropoda</taxon>
        <taxon>Hexapoda</taxon>
        <taxon>Insecta</taxon>
        <taxon>Pterygota</taxon>
        <taxon>Neoptera</taxon>
        <taxon>Endopterygota</taxon>
        <taxon>Lepidoptera</taxon>
        <taxon>Glossata</taxon>
        <taxon>Ditrysia</taxon>
        <taxon>Noctuoidea</taxon>
        <taxon>Noctuidae</taxon>
        <taxon>Heliothinae</taxon>
        <taxon>Helicoverpa</taxon>
    </lineage>
</organism>
<dbReference type="PANTHER" id="PTHR47027:SF20">
    <property type="entry name" value="REVERSE TRANSCRIPTASE-LIKE PROTEIN WITH RNA-DIRECTED DNA POLYMERASE DOMAIN"/>
    <property type="match status" value="1"/>
</dbReference>
<evidence type="ECO:0000313" key="2">
    <source>
        <dbReference type="Proteomes" id="UP000249218"/>
    </source>
</evidence>
<proteinExistence type="predicted"/>
<name>A0A2W1BXJ8_HELAM</name>
<dbReference type="AlphaFoldDB" id="A0A2W1BXJ8"/>
<protein>
    <recommendedName>
        <fullName evidence="3">Reverse transcriptase domain-containing protein</fullName>
    </recommendedName>
</protein>
<evidence type="ECO:0008006" key="3">
    <source>
        <dbReference type="Google" id="ProtNLM"/>
    </source>
</evidence>
<dbReference type="EMBL" id="KZ149955">
    <property type="protein sequence ID" value="PZC76493.1"/>
    <property type="molecule type" value="Genomic_DNA"/>
</dbReference>
<keyword evidence="2" id="KW-1185">Reference proteome</keyword>
<reference evidence="1 2" key="1">
    <citation type="journal article" date="2017" name="BMC Biol.">
        <title>Genomic innovations, transcriptional plasticity and gene loss underlying the evolution and divergence of two highly polyphagous and invasive Helicoverpa pest species.</title>
        <authorList>
            <person name="Pearce S.L."/>
            <person name="Clarke D.F."/>
            <person name="East P.D."/>
            <person name="Elfekih S."/>
            <person name="Gordon K.H."/>
            <person name="Jermiin L.S."/>
            <person name="McGaughran A."/>
            <person name="Oakeshott J.G."/>
            <person name="Papanikolaou A."/>
            <person name="Perera O.P."/>
            <person name="Rane R.V."/>
            <person name="Richards S."/>
            <person name="Tay W.T."/>
            <person name="Walsh T.K."/>
            <person name="Anderson A."/>
            <person name="Anderson C.J."/>
            <person name="Asgari S."/>
            <person name="Board P.G."/>
            <person name="Bretschneider A."/>
            <person name="Campbell P.M."/>
            <person name="Chertemps T."/>
            <person name="Christeller J.T."/>
            <person name="Coppin C.W."/>
            <person name="Downes S.J."/>
            <person name="Duan G."/>
            <person name="Farnsworth C.A."/>
            <person name="Good R.T."/>
            <person name="Han L.B."/>
            <person name="Han Y.C."/>
            <person name="Hatje K."/>
            <person name="Horne I."/>
            <person name="Huang Y.P."/>
            <person name="Hughes D.S."/>
            <person name="Jacquin-Joly E."/>
            <person name="James W."/>
            <person name="Jhangiani S."/>
            <person name="Kollmar M."/>
            <person name="Kuwar S.S."/>
            <person name="Li S."/>
            <person name="Liu N.Y."/>
            <person name="Maibeche M.T."/>
            <person name="Miller J.R."/>
            <person name="Montagne N."/>
            <person name="Perry T."/>
            <person name="Qu J."/>
            <person name="Song S.V."/>
            <person name="Sutton G.G."/>
            <person name="Vogel H."/>
            <person name="Walenz B.P."/>
            <person name="Xu W."/>
            <person name="Zhang H.J."/>
            <person name="Zou Z."/>
            <person name="Batterham P."/>
            <person name="Edwards O.R."/>
            <person name="Feyereisen R."/>
            <person name="Gibbs R.A."/>
            <person name="Heckel D.G."/>
            <person name="McGrath A."/>
            <person name="Robin C."/>
            <person name="Scherer S.E."/>
            <person name="Worley K.C."/>
            <person name="Wu Y.D."/>
        </authorList>
    </citation>
    <scope>NUCLEOTIDE SEQUENCE [LARGE SCALE GENOMIC DNA]</scope>
    <source>
        <strain evidence="1">Harm_GR_Male_#8</strain>
        <tissue evidence="1">Whole organism</tissue>
    </source>
</reference>
<evidence type="ECO:0000313" key="1">
    <source>
        <dbReference type="EMBL" id="PZC76493.1"/>
    </source>
</evidence>
<accession>A0A2W1BXJ8</accession>
<gene>
    <name evidence="1" type="primary">HaOG204513</name>
    <name evidence="1" type="ORF">B5X24_HaOG204513</name>
</gene>
<dbReference type="Proteomes" id="UP000249218">
    <property type="component" value="Unassembled WGS sequence"/>
</dbReference>
<dbReference type="PANTHER" id="PTHR47027">
    <property type="entry name" value="REVERSE TRANSCRIPTASE DOMAIN-CONTAINING PROTEIN"/>
    <property type="match status" value="1"/>
</dbReference>
<sequence length="213" mass="24525">MNMSKTHTMTNSTKGNVEVDGQALHYVDEYIYLGQLVSFDNRQEKEIDRRIENAWKSYWSMKHYMKGDLPLSLKRKLVDMCILPVLTYGAQTWSLTECQKSSLKVCQRAMERSLLGIRRTDLVRNTDIRSKTGVADVGHIKVELGRTRQPYASGKMGHYCHPVDTPGWTPQAGRELIVQSETRKNYDKTVTHPRDDQALLINFYSILMGYGFD</sequence>
<dbReference type="OrthoDB" id="5824787at2759"/>